<keyword evidence="3" id="KW-0732">Signal</keyword>
<dbReference type="InterPro" id="IPR033985">
    <property type="entry name" value="SusD-like_N"/>
</dbReference>
<evidence type="ECO:0000256" key="1">
    <source>
        <dbReference type="ARBA" id="ARBA00004442"/>
    </source>
</evidence>
<reference evidence="8" key="1">
    <citation type="submission" date="2021-06" db="EMBL/GenBank/DDBJ databases">
        <title>44 bacteria genomes isolated from Dapeng, Shenzhen.</title>
        <authorList>
            <person name="Zheng W."/>
            <person name="Yu S."/>
            <person name="Huang Y."/>
        </authorList>
    </citation>
    <scope>NUCLEOTIDE SEQUENCE</scope>
    <source>
        <strain evidence="8">DP5N28-2</strain>
    </source>
</reference>
<comment type="caution">
    <text evidence="8">The sequence shown here is derived from an EMBL/GenBank/DDBJ whole genome shotgun (WGS) entry which is preliminary data.</text>
</comment>
<comment type="similarity">
    <text evidence="2">Belongs to the SusD family.</text>
</comment>
<dbReference type="InterPro" id="IPR011990">
    <property type="entry name" value="TPR-like_helical_dom_sf"/>
</dbReference>
<dbReference type="PROSITE" id="PS51257">
    <property type="entry name" value="PROKAR_LIPOPROTEIN"/>
    <property type="match status" value="1"/>
</dbReference>
<dbReference type="InterPro" id="IPR012944">
    <property type="entry name" value="SusD_RagB_dom"/>
</dbReference>
<accession>A0A953L980</accession>
<organism evidence="8 9">
    <name type="scientific">Membranihabitans marinus</name>
    <dbReference type="NCBI Taxonomy" id="1227546"/>
    <lineage>
        <taxon>Bacteria</taxon>
        <taxon>Pseudomonadati</taxon>
        <taxon>Bacteroidota</taxon>
        <taxon>Saprospiria</taxon>
        <taxon>Saprospirales</taxon>
        <taxon>Saprospiraceae</taxon>
        <taxon>Membranihabitans</taxon>
    </lineage>
</organism>
<evidence type="ECO:0000259" key="7">
    <source>
        <dbReference type="Pfam" id="PF14322"/>
    </source>
</evidence>
<comment type="subcellular location">
    <subcellularLocation>
        <location evidence="1">Cell outer membrane</location>
    </subcellularLocation>
</comment>
<evidence type="ECO:0000256" key="4">
    <source>
        <dbReference type="ARBA" id="ARBA00023136"/>
    </source>
</evidence>
<evidence type="ECO:0000259" key="6">
    <source>
        <dbReference type="Pfam" id="PF07980"/>
    </source>
</evidence>
<evidence type="ECO:0000256" key="3">
    <source>
        <dbReference type="ARBA" id="ARBA00022729"/>
    </source>
</evidence>
<feature type="domain" description="RagB/SusD" evidence="6">
    <location>
        <begin position="354"/>
        <end position="483"/>
    </location>
</feature>
<dbReference type="RefSeq" id="WP_222578862.1">
    <property type="nucleotide sequence ID" value="NZ_JAHVHU010000004.1"/>
</dbReference>
<feature type="domain" description="SusD-like N-terminal" evidence="7">
    <location>
        <begin position="35"/>
        <end position="215"/>
    </location>
</feature>
<dbReference type="Pfam" id="PF07980">
    <property type="entry name" value="SusD_RagB"/>
    <property type="match status" value="1"/>
</dbReference>
<dbReference type="EMBL" id="JAHVHU010000004">
    <property type="protein sequence ID" value="MBY5957343.1"/>
    <property type="molecule type" value="Genomic_DNA"/>
</dbReference>
<evidence type="ECO:0000313" key="9">
    <source>
        <dbReference type="Proteomes" id="UP000753961"/>
    </source>
</evidence>
<dbReference type="GO" id="GO:0009279">
    <property type="term" value="C:cell outer membrane"/>
    <property type="evidence" value="ECO:0007669"/>
    <property type="project" value="UniProtKB-SubCell"/>
</dbReference>
<dbReference type="AlphaFoldDB" id="A0A953L980"/>
<dbReference type="Proteomes" id="UP000753961">
    <property type="component" value="Unassembled WGS sequence"/>
</dbReference>
<evidence type="ECO:0000256" key="5">
    <source>
        <dbReference type="ARBA" id="ARBA00023237"/>
    </source>
</evidence>
<proteinExistence type="inferred from homology"/>
<keyword evidence="5" id="KW-0998">Cell outer membrane</keyword>
<protein>
    <submittedName>
        <fullName evidence="8">RagB/SusD family nutrient uptake outer membrane protein</fullName>
    </submittedName>
</protein>
<evidence type="ECO:0000256" key="2">
    <source>
        <dbReference type="ARBA" id="ARBA00006275"/>
    </source>
</evidence>
<keyword evidence="4" id="KW-0472">Membrane</keyword>
<dbReference type="Pfam" id="PF14322">
    <property type="entry name" value="SusD-like_3"/>
    <property type="match status" value="1"/>
</dbReference>
<sequence>MKYILLFIFSLTLFMACEETLKEVPKDFISKNNYYKNQADAEGAIAGVYSSFASDYGITFWLFSVLHGDYANGRGSQATITVFDQILDQTNINRAGSIWSSFYRTINRANSVLDNVPAIEDINPDVKARILSEAHFFRALSYFNLVRGFGDVPLKTSESVDISDIASPRVSQDQVYDLILSDALEAEKNLPESVGDNTGQLSVWAAKMLLAEVYLTLEKWDDAARVSKDVMDNSPYQLTPVTEADDYYNTFANFANTEYILAVNHSASRQSSIPSYLHRPNTPPYNYSSGGVFAWLPNLNSFIGDEWDDNDLRKEFNLYREYLGPDGEMVSLPSSSPVLFKKFITGTDGLRLYSDPIFRITEAYLIFAEAAAMANNGPTVDAVEALNAIKRRAYGYEMFSSSPVDYSANMTATEFQNAVLQEKAYEFIVEGKRWWDLKRTGKVKEALAAAGKDFIDERFLWPIDEDEINNNPDITAQDQNPGY</sequence>
<gene>
    <name evidence="8" type="ORF">KUV50_04290</name>
</gene>
<dbReference type="CDD" id="cd08977">
    <property type="entry name" value="SusD"/>
    <property type="match status" value="1"/>
</dbReference>
<evidence type="ECO:0000313" key="8">
    <source>
        <dbReference type="EMBL" id="MBY5957343.1"/>
    </source>
</evidence>
<keyword evidence="9" id="KW-1185">Reference proteome</keyword>
<dbReference type="Gene3D" id="1.25.40.390">
    <property type="match status" value="1"/>
</dbReference>
<name>A0A953L980_9BACT</name>
<dbReference type="SUPFAM" id="SSF48452">
    <property type="entry name" value="TPR-like"/>
    <property type="match status" value="1"/>
</dbReference>